<sequence>MATYVLSDIHGRLATFDRMLEQLAFGDDDQLFVLGDMVDRGSDPVGVLRHIRALPNARVLRGNHEELMLDALNHPKDALAQDNWARNGGISTALGLSACADEERIELIDWISSLPTYAYTFIDGRPYLFAHAGIRPGVGRVPSLWDEKGCESYLASQSSEDLIWIREDFWSRPTGLVVQDGTGPVVIAGHTPVVFAEKLCDLPNNAAINEEGFAQILYCGRCEATGFVADRIDIDCCGAAGAGFGRLGTLRLDDGAEFYEAVRDGE</sequence>
<dbReference type="Gene3D" id="3.60.21.10">
    <property type="match status" value="1"/>
</dbReference>
<dbReference type="PANTHER" id="PTHR42850:SF4">
    <property type="entry name" value="ZINC-DEPENDENT ENDOPOLYPHOSPHATASE"/>
    <property type="match status" value="1"/>
</dbReference>
<comment type="caution">
    <text evidence="2">The sequence shown here is derived from an EMBL/GenBank/DDBJ whole genome shotgun (WGS) entry which is preliminary data.</text>
</comment>
<dbReference type="GO" id="GO:0016791">
    <property type="term" value="F:phosphatase activity"/>
    <property type="evidence" value="ECO:0007669"/>
    <property type="project" value="TreeGrafter"/>
</dbReference>
<dbReference type="AlphaFoldDB" id="A0A9D1HVH3"/>
<protein>
    <submittedName>
        <fullName evidence="2">Serine/threonine protein phosphatase</fullName>
    </submittedName>
</protein>
<dbReference type="GO" id="GO:0005737">
    <property type="term" value="C:cytoplasm"/>
    <property type="evidence" value="ECO:0007669"/>
    <property type="project" value="TreeGrafter"/>
</dbReference>
<evidence type="ECO:0000313" key="3">
    <source>
        <dbReference type="Proteomes" id="UP000824078"/>
    </source>
</evidence>
<organism evidence="2 3">
    <name type="scientific">Candidatus Coprovicinus avistercoris</name>
    <dbReference type="NCBI Taxonomy" id="2840754"/>
    <lineage>
        <taxon>Bacteria</taxon>
        <taxon>Bacillati</taxon>
        <taxon>Actinomycetota</taxon>
        <taxon>Coriobacteriia</taxon>
        <taxon>Coriobacteriales</taxon>
        <taxon>Coriobacteriaceae</taxon>
        <taxon>Coriobacteriaceae incertae sedis</taxon>
        <taxon>Candidatus Coprovicinus</taxon>
    </lineage>
</organism>
<reference evidence="2" key="2">
    <citation type="journal article" date="2021" name="PeerJ">
        <title>Extensive microbial diversity within the chicken gut microbiome revealed by metagenomics and culture.</title>
        <authorList>
            <person name="Gilroy R."/>
            <person name="Ravi A."/>
            <person name="Getino M."/>
            <person name="Pursley I."/>
            <person name="Horton D.L."/>
            <person name="Alikhan N.F."/>
            <person name="Baker D."/>
            <person name="Gharbi K."/>
            <person name="Hall N."/>
            <person name="Watson M."/>
            <person name="Adriaenssens E.M."/>
            <person name="Foster-Nyarko E."/>
            <person name="Jarju S."/>
            <person name="Secka A."/>
            <person name="Antonio M."/>
            <person name="Oren A."/>
            <person name="Chaudhuri R.R."/>
            <person name="La Ragione R."/>
            <person name="Hildebrand F."/>
            <person name="Pallen M.J."/>
        </authorList>
    </citation>
    <scope>NUCLEOTIDE SEQUENCE</scope>
    <source>
        <strain evidence="2">ChiHjej12B11-29160</strain>
    </source>
</reference>
<dbReference type="GO" id="GO:0008803">
    <property type="term" value="F:bis(5'-nucleosyl)-tetraphosphatase (symmetrical) activity"/>
    <property type="evidence" value="ECO:0007669"/>
    <property type="project" value="TreeGrafter"/>
</dbReference>
<dbReference type="Pfam" id="PF00149">
    <property type="entry name" value="Metallophos"/>
    <property type="match status" value="1"/>
</dbReference>
<dbReference type="GO" id="GO:0110154">
    <property type="term" value="P:RNA decapping"/>
    <property type="evidence" value="ECO:0007669"/>
    <property type="project" value="TreeGrafter"/>
</dbReference>
<accession>A0A9D1HVH3</accession>
<reference evidence="2" key="1">
    <citation type="submission" date="2020-10" db="EMBL/GenBank/DDBJ databases">
        <authorList>
            <person name="Gilroy R."/>
        </authorList>
    </citation>
    <scope>NUCLEOTIDE SEQUENCE</scope>
    <source>
        <strain evidence="2">ChiHjej12B11-29160</strain>
    </source>
</reference>
<dbReference type="PANTHER" id="PTHR42850">
    <property type="entry name" value="METALLOPHOSPHOESTERASE"/>
    <property type="match status" value="1"/>
</dbReference>
<dbReference type="InterPro" id="IPR004843">
    <property type="entry name" value="Calcineurin-like_PHP"/>
</dbReference>
<dbReference type="InterPro" id="IPR050126">
    <property type="entry name" value="Ap4A_hydrolase"/>
</dbReference>
<dbReference type="Proteomes" id="UP000824078">
    <property type="component" value="Unassembled WGS sequence"/>
</dbReference>
<dbReference type="SUPFAM" id="SSF56300">
    <property type="entry name" value="Metallo-dependent phosphatases"/>
    <property type="match status" value="1"/>
</dbReference>
<evidence type="ECO:0000313" key="2">
    <source>
        <dbReference type="EMBL" id="HIU23306.1"/>
    </source>
</evidence>
<proteinExistence type="predicted"/>
<evidence type="ECO:0000259" key="1">
    <source>
        <dbReference type="PROSITE" id="PS00125"/>
    </source>
</evidence>
<dbReference type="InterPro" id="IPR029052">
    <property type="entry name" value="Metallo-depent_PP-like"/>
</dbReference>
<dbReference type="CDD" id="cd00144">
    <property type="entry name" value="MPP_PPP_family"/>
    <property type="match status" value="1"/>
</dbReference>
<gene>
    <name evidence="2" type="ORF">IAD17_00020</name>
</gene>
<dbReference type="InterPro" id="IPR006186">
    <property type="entry name" value="Ser/Thr-sp_prot-phosphatase"/>
</dbReference>
<dbReference type="EMBL" id="DVMQ01000001">
    <property type="protein sequence ID" value="HIU23306.1"/>
    <property type="molecule type" value="Genomic_DNA"/>
</dbReference>
<name>A0A9D1HVH3_9ACTN</name>
<feature type="domain" description="Serine/threonine specific protein phosphatases" evidence="1">
    <location>
        <begin position="60"/>
        <end position="65"/>
    </location>
</feature>
<dbReference type="PROSITE" id="PS00125">
    <property type="entry name" value="SER_THR_PHOSPHATASE"/>
    <property type="match status" value="1"/>
</dbReference>